<dbReference type="Proteomes" id="UP000179807">
    <property type="component" value="Unassembled WGS sequence"/>
</dbReference>
<evidence type="ECO:0000256" key="1">
    <source>
        <dbReference type="ARBA" id="ARBA00006545"/>
    </source>
</evidence>
<name>A0A1J4JPR3_9EUKA</name>
<keyword evidence="2" id="KW-0813">Transport</keyword>
<dbReference type="VEuPathDB" id="TrichDB:TRFO_01673"/>
<dbReference type="EMBL" id="MLAK01000926">
    <property type="protein sequence ID" value="OHT01097.1"/>
    <property type="molecule type" value="Genomic_DNA"/>
</dbReference>
<sequence>MVLEGIASSLLSHFLAKYIDKLNGNDLKVSLFSGKVSLDNLSIKPSALMEHQLPFEVVRGLIQQISLSIPYTKLKSKPCIATVSDILILGKMCGKVLIQSDTQASNLLAEYGELDSALSDQNVSKGDFMSGIAGTIIDNLQVNVTNIHVRLEYNINGHLVAIGAFIPLIKVCTIDENDKEININTSKTMLRKKLTLQGLSLYVDTQCERLDVSTNDKFQKAMLESMKDMTHQFVLHDFSFNVIYEHPKAGSNNIYGNIISITTSAVNLALDAMQYRCFNELQIEQSRFARRRFYAICGRPDQYPEDEDSIGISLWWQFVCKSSYKKTHPITFNPKNALDFLKNRKKYLSRLSTILTKPNPKKDEAYLKDLQQKHGGDVFLLFRSYAKAITERELKEIALKKSPAKSIDIKSNELQEIVSQKDSITNNADKLLVNFSIQDINVGLAYNPKTPLALLQLTAWKGRMEKNKDDLNIEAQIGDMLLINRRGKGDNINIVKLNKSELTKGNCALLNISGNLEKQLFNIDFNAASPEFYADFNMFADVKTFFSSASDLSFEESAPVAKKRDMTVPEIQNVIEAHKTMFLKVHFESPVLKIPYKMPIDISIGNIDIATVNSDRSRSIDDEESWYDEFSLDINGFKISMNNDLLCEPININLLLAQSFVRKETIAMTKVSTSISSIIVNIQHDHYISLLQFPEIFEQLNGPPPPAQLAIENASTNSNIVAVPKASKPIDSAASGLSIAFDFKFKEFHLALVNSDKSIGSDVRINGISATFKAVQGNIDAMFVLQFLKVNGPQQNICNFGSNDEAAVSIIAALRGICVDLQLTTASPVVTVDVNWLKDIMDFFIPPPSPVAAEPLPPPPKQRRMSTLSVTKSTVFGERRDYNDFQLIKQLKEHPIMKININTGAPKIIIPSESPLVVSLGSFKITTMELIERSPTNINSFYDRFEIEFSELNIKFGDEFILDPFSTKIEISKAFIVRKDVQAMKVKLDINSLKAQLKQSQFHKLLGVADSFSVLSPKPTDAPALPAPAKVEMIDKIETDSPSVGLENMVMNSDNSFSILADVSFKQLQISLINEDDSVHSCFEMAHMGCHVDTLQNNIDASFHINKLSAISDDKVILSFGDKDVKSMDFSYKLTNDVHNVNCMISKPTLNVDFRWIFQLQQFFTIPKKPEVYIPTKSTNQADNDEYEYAERNIELTQPEEKKPLPKFIVNFCIDHPSIKIILVGKNKEPIELRAGLGEIKANINEDQTGYFLISDFQIAVNERYLMSPFTIDVKLQLQPTIKVTLGLDDIVLKLQTTDYQLLLEIGEYIPAVLFEAQKENQPRKTPKVEVVGEEEISHLNVVERGITLDEEFNDDENDQVESTPPELDIKINKVGVELLEKEKRLFNFDINKIMVSTGSDGQISVSVASVICQEHVSSASNDLVTFPTPTIVNIDGNGNVNVIISQDGALFVKMEAVQALLSIFAPKDQILDYTKPKKKKQPPPPPPKKGNKPSKPSKSTINVNGKSFRVAILDETEILTVLVNDLSFKSDGLNQNIIINTIAITDPNKSDLYPSDILRNETDKAVDILISDNQTIVNVNALTIFAHFGAVKRVLDVISNYPLDIPKSNEDEDENDISSVEETNNDDEIMLQNTQKSLLKICLNKAKVTVPVAFDKSNEMLEFCIDAAIMIQDAIKVDLKSFTARFTQYKGIEHPPFINNLCFNMTYALNVIELATIPSAITFAPADVAAINVLVDSLLQFINSLTLPKLGNETEKDKIPTKKPAEKASPSALIKIEANSLTIKMNSDRYHTVPLFRFQITKVIVDSAMIGGTNKTNAEVYFNSIDFMDTAHMDWKMLIEPFALGCRLHASEENTKVLVDVLEPISVNCSYNAIQLILKHAKNISYVISTKELIDNEPPLFKIKNISAEKVKVHTDRGNEIIDPLSVREFNFTRDSEIPITIGGRSINIKANQLPYPIFFNEHTVVSQNRDESGTTLTIAPIILFKNTTEYTLHLLKQKKMRSYSHVIEIPSGKSIAIPTNEQVRGTNFTFTSNGDATNISHSTFEIKTIKRRSILLECLVDHGHKMKFVVSSRFDPLTCSLIVKIEPNCIICNQLPVDLILRVAGQNVRYFIKEGGKKKASTIDASSGSFNAHFATGTFSKHDENKTPSSQMNLHNQPIKLSKRVPVNTKDGALSEIELTFVTDSFEAIDNSSIVKIAVEAKTNPKKPQTTLVFYSPSIIFNRSGYDIIAACFVNQKMTYLGKFAPREKGADPNEDGYVLWSSQEFFKKKESERKLPLNIMSSNEDGLMISEDVIECTGTHVDGPLMIPTKNPDLFVPLHYTVSSNEPYSHSTIITITSQCRVCNEMSCSVFIQPVIDEDKFGDPIEIEANITHLVRLATVNLLYAFRLSKDSEKFVILNFSEPIHTTFCIDNVYIEIENQALGVEMLITLKKAIIPQPIMLLNDLEDEEVIIAQKGAKYLECIAPPQATSIVAYEIPFGGTDIVLKYKGEEITVDLVRVNTPQQHGDIYFEVVVNNNNTKSVTVSRKPIEHEKPKELEFSANIPVISVTLIDKIDREFALLTLQKLQFSFSTGELTSIAFRLNAFQLDDLHPTAMLRVVGAGYPDVPEGEPADSRNLIDFSVSMFPNAPMFTACKDITFTIEPMILFVDLSFISDMIFLMQNMFISKEASASLLSKPEPVKPSKLSSIPLSAENLTINEIALTIFVRSKSTRPTLYPMLSSFLNAVPEITNGKIVLPSFHFEDCTMNAAYIQKEIIKPLINAAIMQGMKMLFNTDIFMRSTGTKSASFAKRGERLVNGELQVLVQVPGSLILQGGESVVNVASKLVHFVSFDGSAGVNRVNTTAKETMQGGLKAAGEGFIEGITGIITTPMQMCEEQGVGGAIVGVGKGLLGLVTKPVAGILDAGVASFAAMRKVISGEDADVIPPIRVAHALPMMALPNYTNEMFAMKDVAQYSFQRSDKKKFMELVEMYLVDSESGKWYGVTQNYVFQASELGEVKSSWKIRNIIEAKSNQNAVSFKIKEITLKEIKIVAKSPRDSYVFEQLINSRKVTLGIGE</sequence>
<dbReference type="Pfam" id="PF12624">
    <property type="entry name" value="VPS13_N"/>
    <property type="match status" value="1"/>
</dbReference>
<evidence type="ECO:0000259" key="4">
    <source>
        <dbReference type="Pfam" id="PF12624"/>
    </source>
</evidence>
<dbReference type="GO" id="GO:0006623">
    <property type="term" value="P:protein targeting to vacuole"/>
    <property type="evidence" value="ECO:0007669"/>
    <property type="project" value="TreeGrafter"/>
</dbReference>
<proteinExistence type="inferred from homology"/>
<comment type="caution">
    <text evidence="5">The sequence shown here is derived from an EMBL/GenBank/DDBJ whole genome shotgun (WGS) entry which is preliminary data.</text>
</comment>
<dbReference type="InterPro" id="IPR026847">
    <property type="entry name" value="VPS13"/>
</dbReference>
<dbReference type="InterPro" id="IPR026854">
    <property type="entry name" value="VPS13_N"/>
</dbReference>
<organism evidence="5 6">
    <name type="scientific">Tritrichomonas foetus</name>
    <dbReference type="NCBI Taxonomy" id="1144522"/>
    <lineage>
        <taxon>Eukaryota</taxon>
        <taxon>Metamonada</taxon>
        <taxon>Parabasalia</taxon>
        <taxon>Tritrichomonadida</taxon>
        <taxon>Tritrichomonadidae</taxon>
        <taxon>Tritrichomonas</taxon>
    </lineage>
</organism>
<dbReference type="GO" id="GO:0045053">
    <property type="term" value="P:protein retention in Golgi apparatus"/>
    <property type="evidence" value="ECO:0007669"/>
    <property type="project" value="TreeGrafter"/>
</dbReference>
<dbReference type="PANTHER" id="PTHR16166:SF93">
    <property type="entry name" value="INTERMEMBRANE LIPID TRANSFER PROTEIN VPS13"/>
    <property type="match status" value="1"/>
</dbReference>
<feature type="region of interest" description="Disordered" evidence="3">
    <location>
        <begin position="1475"/>
        <end position="1503"/>
    </location>
</feature>
<accession>A0A1J4JPR3</accession>
<dbReference type="OrthoDB" id="428159at2759"/>
<gene>
    <name evidence="5" type="ORF">TRFO_01673</name>
</gene>
<dbReference type="RefSeq" id="XP_068354233.1">
    <property type="nucleotide sequence ID" value="XM_068490242.1"/>
</dbReference>
<comment type="similarity">
    <text evidence="1">Belongs to the VPS13 family.</text>
</comment>
<keyword evidence="6" id="KW-1185">Reference proteome</keyword>
<feature type="domain" description="Chorein N-terminal" evidence="4">
    <location>
        <begin position="2"/>
        <end position="430"/>
    </location>
</feature>
<evidence type="ECO:0000256" key="3">
    <source>
        <dbReference type="SAM" id="MobiDB-lite"/>
    </source>
</evidence>
<reference evidence="5" key="1">
    <citation type="submission" date="2016-10" db="EMBL/GenBank/DDBJ databases">
        <authorList>
            <person name="Benchimol M."/>
            <person name="Almeida L.G."/>
            <person name="Vasconcelos A.T."/>
            <person name="Perreira-Neves A."/>
            <person name="Rosa I.A."/>
            <person name="Tasca T."/>
            <person name="Bogo M.R."/>
            <person name="de Souza W."/>
        </authorList>
    </citation>
    <scope>NUCLEOTIDE SEQUENCE [LARGE SCALE GENOMIC DNA]</scope>
    <source>
        <strain evidence="5">K</strain>
    </source>
</reference>
<evidence type="ECO:0000313" key="6">
    <source>
        <dbReference type="Proteomes" id="UP000179807"/>
    </source>
</evidence>
<protein>
    <recommendedName>
        <fullName evidence="4">Chorein N-terminal domain-containing protein</fullName>
    </recommendedName>
</protein>
<evidence type="ECO:0000313" key="5">
    <source>
        <dbReference type="EMBL" id="OHT01097.1"/>
    </source>
</evidence>
<dbReference type="GeneID" id="94824946"/>
<dbReference type="PANTHER" id="PTHR16166">
    <property type="entry name" value="VACUOLAR PROTEIN SORTING-ASSOCIATED PROTEIN VPS13"/>
    <property type="match status" value="1"/>
</dbReference>
<evidence type="ECO:0000256" key="2">
    <source>
        <dbReference type="ARBA" id="ARBA00022448"/>
    </source>
</evidence>